<dbReference type="PROSITE" id="PS00477">
    <property type="entry name" value="ALPHA_2_MACROGLOBULIN"/>
    <property type="match status" value="1"/>
</dbReference>
<dbReference type="Pfam" id="PF00207">
    <property type="entry name" value="A2M"/>
    <property type="match status" value="1"/>
</dbReference>
<keyword evidence="7 13" id="KW-1133">Transmembrane helix</keyword>
<feature type="transmembrane region" description="Helical" evidence="13">
    <location>
        <begin position="2126"/>
        <end position="2147"/>
    </location>
</feature>
<dbReference type="InterPro" id="IPR013783">
    <property type="entry name" value="Ig-like_fold"/>
</dbReference>
<feature type="transmembrane region" description="Helical" evidence="13">
    <location>
        <begin position="2159"/>
        <end position="2185"/>
    </location>
</feature>
<feature type="transmembrane region" description="Helical" evidence="13">
    <location>
        <begin position="2425"/>
        <end position="2445"/>
    </location>
</feature>
<evidence type="ECO:0000256" key="1">
    <source>
        <dbReference type="ARBA" id="ARBA00004141"/>
    </source>
</evidence>
<dbReference type="InterPro" id="IPR050473">
    <property type="entry name" value="A2M/Complement_sys"/>
</dbReference>
<dbReference type="Pfam" id="PF17791">
    <property type="entry name" value="MG3"/>
    <property type="match status" value="1"/>
</dbReference>
<dbReference type="InterPro" id="IPR047565">
    <property type="entry name" value="Alpha-macroglob_thiol-ester_cl"/>
</dbReference>
<dbReference type="Proteomes" id="UP001186944">
    <property type="component" value="Unassembled WGS sequence"/>
</dbReference>
<evidence type="ECO:0000259" key="14">
    <source>
        <dbReference type="PROSITE" id="PS50089"/>
    </source>
</evidence>
<evidence type="ECO:0000256" key="3">
    <source>
        <dbReference type="ARBA" id="ARBA00022692"/>
    </source>
</evidence>
<dbReference type="InterPro" id="IPR008993">
    <property type="entry name" value="TIMP-like_OB-fold"/>
</dbReference>
<dbReference type="CDD" id="cd02896">
    <property type="entry name" value="complement_C3_C4_C5"/>
    <property type="match status" value="1"/>
</dbReference>
<dbReference type="EMBL" id="VSWD01000004">
    <property type="protein sequence ID" value="KAK3104835.1"/>
    <property type="molecule type" value="Genomic_DNA"/>
</dbReference>
<dbReference type="InterPro" id="IPR011626">
    <property type="entry name" value="Alpha-macroglobulin_TED"/>
</dbReference>
<dbReference type="Gene3D" id="2.60.40.1940">
    <property type="match status" value="1"/>
</dbReference>
<dbReference type="SMART" id="SM00184">
    <property type="entry name" value="RING"/>
    <property type="match status" value="1"/>
</dbReference>
<comment type="subcellular location">
    <subcellularLocation>
        <location evidence="1">Membrane</location>
        <topology evidence="1">Multi-pass membrane protein</topology>
    </subcellularLocation>
</comment>
<dbReference type="PANTHER" id="PTHR11412:SF166">
    <property type="entry name" value="NTR DOMAIN-CONTAINING PROTEIN"/>
    <property type="match status" value="1"/>
</dbReference>
<feature type="transmembrane region" description="Helical" evidence="13">
    <location>
        <begin position="1922"/>
        <end position="1941"/>
    </location>
</feature>
<dbReference type="SUPFAM" id="SSF49410">
    <property type="entry name" value="Alpha-macroglobulin receptor domain"/>
    <property type="match status" value="1"/>
</dbReference>
<keyword evidence="3 13" id="KW-0812">Transmembrane</keyword>
<evidence type="ECO:0000256" key="7">
    <source>
        <dbReference type="ARBA" id="ARBA00022989"/>
    </source>
</evidence>
<dbReference type="Gene3D" id="2.60.40.10">
    <property type="entry name" value="Immunoglobulins"/>
    <property type="match status" value="2"/>
</dbReference>
<dbReference type="Gene3D" id="2.60.40.690">
    <property type="entry name" value="Alpha-macroglobulin, receptor-binding domain"/>
    <property type="match status" value="2"/>
</dbReference>
<keyword evidence="6" id="KW-0862">Zinc</keyword>
<dbReference type="Gene3D" id="1.20.91.20">
    <property type="entry name" value="Anaphylotoxins (complement system)"/>
    <property type="match status" value="1"/>
</dbReference>
<feature type="transmembrane region" description="Helical" evidence="13">
    <location>
        <begin position="2385"/>
        <end position="2405"/>
    </location>
</feature>
<keyword evidence="4" id="KW-0479">Metal-binding</keyword>
<dbReference type="Pfam" id="PF07678">
    <property type="entry name" value="TED_complement"/>
    <property type="match status" value="1"/>
</dbReference>
<feature type="region of interest" description="Disordered" evidence="12">
    <location>
        <begin position="2581"/>
        <end position="2605"/>
    </location>
</feature>
<feature type="compositionally biased region" description="Basic and acidic residues" evidence="12">
    <location>
        <begin position="2585"/>
        <end position="2595"/>
    </location>
</feature>
<dbReference type="Gene3D" id="2.60.40.1930">
    <property type="match status" value="2"/>
</dbReference>
<dbReference type="InterPro" id="IPR045859">
    <property type="entry name" value="RING-HC_PEX2"/>
</dbReference>
<dbReference type="GO" id="GO:0008270">
    <property type="term" value="F:zinc ion binding"/>
    <property type="evidence" value="ECO:0007669"/>
    <property type="project" value="UniProtKB-KW"/>
</dbReference>
<feature type="region of interest" description="Disordered" evidence="12">
    <location>
        <begin position="1"/>
        <end position="41"/>
    </location>
</feature>
<dbReference type="SMART" id="SM01359">
    <property type="entry name" value="A2M_N_2"/>
    <property type="match status" value="1"/>
</dbReference>
<dbReference type="SUPFAM" id="SSF50242">
    <property type="entry name" value="TIMP-like"/>
    <property type="match status" value="1"/>
</dbReference>
<dbReference type="Gene3D" id="1.20.50.70">
    <property type="match status" value="1"/>
</dbReference>
<dbReference type="PROSITE" id="PS50089">
    <property type="entry name" value="ZF_RING_2"/>
    <property type="match status" value="1"/>
</dbReference>
<dbReference type="PROSITE" id="PS00518">
    <property type="entry name" value="ZF_RING_1"/>
    <property type="match status" value="1"/>
</dbReference>
<dbReference type="InterPro" id="IPR011625">
    <property type="entry name" value="A2M_N_BRD"/>
</dbReference>
<keyword evidence="16" id="KW-1185">Reference proteome</keyword>
<feature type="transmembrane region" description="Helical" evidence="13">
    <location>
        <begin position="2543"/>
        <end position="2571"/>
    </location>
</feature>
<dbReference type="PANTHER" id="PTHR11412">
    <property type="entry name" value="MACROGLOBULIN / COMPLEMENT"/>
    <property type="match status" value="1"/>
</dbReference>
<feature type="transmembrane region" description="Helical" evidence="13">
    <location>
        <begin position="1961"/>
        <end position="1981"/>
    </location>
</feature>
<dbReference type="Pfam" id="PF01835">
    <property type="entry name" value="MG2"/>
    <property type="match status" value="1"/>
</dbReference>
<dbReference type="SUPFAM" id="SSF48239">
    <property type="entry name" value="Terpenoid cyclases/Protein prenyltransferases"/>
    <property type="match status" value="1"/>
</dbReference>
<evidence type="ECO:0000313" key="15">
    <source>
        <dbReference type="EMBL" id="KAK3104835.1"/>
    </source>
</evidence>
<dbReference type="InterPro" id="IPR001841">
    <property type="entry name" value="Znf_RING"/>
</dbReference>
<evidence type="ECO:0000256" key="13">
    <source>
        <dbReference type="SAM" id="Phobius"/>
    </source>
</evidence>
<evidence type="ECO:0000256" key="6">
    <source>
        <dbReference type="ARBA" id="ARBA00022833"/>
    </source>
</evidence>
<dbReference type="InterPro" id="IPR013083">
    <property type="entry name" value="Znf_RING/FYVE/PHD"/>
</dbReference>
<reference evidence="15" key="1">
    <citation type="submission" date="2019-08" db="EMBL/GenBank/DDBJ databases">
        <title>The improved chromosome-level genome for the pearl oyster Pinctada fucata martensii using PacBio sequencing and Hi-C.</title>
        <authorList>
            <person name="Zheng Z."/>
        </authorList>
    </citation>
    <scope>NUCLEOTIDE SEQUENCE</scope>
    <source>
        <strain evidence="15">ZZ-2019</strain>
        <tissue evidence="15">Adductor muscle</tissue>
    </source>
</reference>
<comment type="caution">
    <text evidence="15">The sequence shown here is derived from an EMBL/GenBank/DDBJ whole genome shotgun (WGS) entry which is preliminary data.</text>
</comment>
<feature type="transmembrane region" description="Helical" evidence="13">
    <location>
        <begin position="2329"/>
        <end position="2349"/>
    </location>
</feature>
<sequence>MAGGRRERGEGGVKEGGKWEGGEKGWWEEGEKGAGGGRKGVGGGDSKVLSCFDSFKVGFEFMTRELLWHGFSEFLFFILPLVNFQRIKNFATKHILPKPKMDPSSQRQKNMECAICGLYPVNPQEIGCHHMFCYYCVQSNYKSDPGFCCPLCGINIPSHDTIKPLRMVIEPRYPRYLIMTPSKLRYNVPEVISISVTEIRNLPVLVRIQDYPQRQHTVFETYVTVNEDQFTGASVRIHSNDLPESDEEDRQVYLTLQSTDPSLPLNDSTVVPLTKVTGYIFIQTDKPIYTPDQEVKFRVIPLDDQRLPTSDPVQIDVVNPQGVVIQRWISTWQQKFISHDFQLPDIPVLGKNWTIKTQFTSDTMRAVKSTVEFEVTEYVLPRFSVEINTGDVEIILPTTNNLTIDVTARFVYGKPVQGDAGITFGVKADGRYEYCPFVYKKPLQNGSASFEVDMAEVGKGLESFWFPDGAKLYIEAEVLETTSGRKERAMDMSIVFVEQPFVLSADDSQKFFKPGLTYELKIKSNWANKKVAPYIPVNITLTTTTNSGAMTRRFIRNRSTDADGTLRIPVTTQGNYGLLRFQMKTSHPDYTDEQQTEFTFDTEASVSSSGQFLKITSTEIMYGSSITELHVMPTLGTSPVTYSVLIQPLMSPYTRVIAHYFLENPTGPEIVSDSLRIHLPLRFQAGELTLSSEEDVYLPGDSSGANIHVRGAPNSVVGFVAVDEAIYLLSEKGILNKELIEMSMRDRTKNCENSGGRSSRNVFENSGTAVLSNAMTSISTDETCHTKSRDRRSVDNFILAKFSNHPCCVAGDLFSRNISDVSECYEEGKEVYTLTNSSKCSKVFYFCCKIYSPVSSDLDPGKMAKVGQKEYTFSDVDDNDQRTKVRSDFPESWMFEEDYLDHTGDLIKNVQLPDSITTHRLQVLSISPDYGISIADPITIATYKDFFIDLDLPYSIVRLEQTEVRAIVYNYGSQALDRVRVRMKQTDGICASKSKRGYVQVRVPANGAEMVRFPIVPLRAGEFDIEISARFGRVRDRIRKKILVINEGREKVKSVSFWLDPLGQKGRTQHEGDIGIETSRPTNAFGVQKTSVDLMLPEEAIPGTGRCKVTAVGNIMDSTSRTVIEDVEKLMNKLPHGCGEQTMINLAPIVYAMRYLVNTGQINANMENKGARMIQRGYQKELLFRKDNGSFSTWPHKPSSTWLTAFVLKVFCEAQRYSHIDPMVICTGMEYLLSRQRHDGSFDDEYPVYHKEMLGGNIGRVSRTAFILIALLECDCRPPGTDEKIRKTVLYLENSLDYINQVYPLSITTYALSLAYSNKAMEANEKLRTFAIERPYSTNSNEGLRFWTVSNDMNSISANLPRWYRRYPEAIDVEVTSYALLAQMELNEIHYSGNIVEWLLQNRQSSGAFISTQDTIIALQALTMYNIRTYARDLDLRLTLQTTVNDTFRHDMTLSQGDLEIEKSVDQIPLNGKLNVTTEGSGVARMEVEVRYNVNISEHETCKFHIEVFDSDVDYTDLQKYGYRPQEFECDVCGSCEEVDMSRYEGLSETYNVPDLNPRIRGLAGSGSRVGRSIWRAHGASKQQICMEICVSYLGYEKLDMPIIDIGLPTGFRPQQDDFRLLPMSHMTLGWPLIRFLQLVEKGVIDKYEISKRSVTLYLADIPSDRDLCFKFRTVKEFEVENLQSAKIEVFDYYKSADERCVKFYSLKYDVADLDIFCSRSECHCVDVARIEVANVMVSGNHLMISTVVHSAIKAGPGNIRVGDELVFWMNLRCTTSVSEGEFYIIYGKAPIQYVDEQGFKRYRYYLQGDTAIMKDYVRQQYATTATLRYWRRFLMRLESIGIITFPELIGAIKTNDSCRFRKLSAAPNGESRISPPLEKYEAALLMILGFVGLSILLAFLHKTIRKSFYGDQNSLDTVFDAGGNVSLSLTAVTVTSQQLWPADFLQSPTNAYKTGVGGALFFIIAIALVIIVFPLLSIEFKTKAPGAKTFLQIIYYRFGKPAHIVFIVIALVTNLITTTSLILGAKSALTVVVKDISNEFIVILLAMLFGSYCLIGGLGTTFYISYVNTALTFAVALVFSSYINVSSTDVTYAERSAMYEAMRCIDGPDGNLDNSLLTYSSRSGIIYGLGLFMMATSLSFCDQANWQSRIAAKPTQGVLGFFVAAFLYFALTFSLEIPIAVTYLSMSYENATHYLSDFDINNGFITPLVMQSFMGTTGGYLLITLITMALMSTGSGEVMAISSIIIYDICKIYIMPFRKGGPRTACQICGTDLLQSNNGSNPCKCTRPSECHSCIEDGISGNKKPYLIRNVCPTHGEYRQYEKYLLHLKNWCILWITLLVIPYGLIVLETDISLNWAVYFLESQLSPFLVPLLLTIVWSKATPAGVISGSILGVMAAFTGQILVAHLAYENGLNNFFENTVGDFSVLAGCMSGFTISSVVTLVVSLMTNKIQTKEDADREWEKTLVIDNPLRPWKSDYGNNISEADGLHSRNFSHVDMAKFFRKAKYVSVIGGGVFLVLFVIIVPVSTITLGILSYDEFSTLFTFSFVICIVGATFAILVPPLEEVYNIWQHRKNLRKRKTSMKKTDNVNDRKGWNLNDKSTNL</sequence>
<dbReference type="InterPro" id="IPR019742">
    <property type="entry name" value="MacrogloblnA2_CS"/>
</dbReference>
<evidence type="ECO:0000256" key="12">
    <source>
        <dbReference type="SAM" id="MobiDB-lite"/>
    </source>
</evidence>
<keyword evidence="5 11" id="KW-0863">Zinc-finger</keyword>
<feature type="transmembrane region" description="Helical" evidence="13">
    <location>
        <begin position="1883"/>
        <end position="1901"/>
    </location>
</feature>
<dbReference type="InterPro" id="IPR002890">
    <property type="entry name" value="MG2"/>
</dbReference>
<dbReference type="GO" id="GO:0016020">
    <property type="term" value="C:membrane"/>
    <property type="evidence" value="ECO:0007669"/>
    <property type="project" value="UniProtKB-SubCell"/>
</dbReference>
<dbReference type="CDD" id="cd16526">
    <property type="entry name" value="RING-HC_PEX2"/>
    <property type="match status" value="1"/>
</dbReference>
<evidence type="ECO:0000256" key="5">
    <source>
        <dbReference type="ARBA" id="ARBA00022771"/>
    </source>
</evidence>
<dbReference type="InterPro" id="IPR008930">
    <property type="entry name" value="Terpenoid_cyclase/PrenylTrfase"/>
</dbReference>
<feature type="transmembrane region" description="Helical" evidence="13">
    <location>
        <begin position="2063"/>
        <end position="2084"/>
    </location>
</feature>
<keyword evidence="9" id="KW-1015">Disulfide bond</keyword>
<proteinExistence type="inferred from homology"/>
<dbReference type="SUPFAM" id="SSF57850">
    <property type="entry name" value="RING/U-box"/>
    <property type="match status" value="1"/>
</dbReference>
<accession>A0AA88YGR0</accession>
<evidence type="ECO:0000256" key="11">
    <source>
        <dbReference type="PROSITE-ProRule" id="PRU00175"/>
    </source>
</evidence>
<feature type="transmembrane region" description="Helical" evidence="13">
    <location>
        <begin position="2355"/>
        <end position="2378"/>
    </location>
</feature>
<dbReference type="SMART" id="SM01419">
    <property type="entry name" value="Thiol-ester_cl"/>
    <property type="match status" value="1"/>
</dbReference>
<dbReference type="InterPro" id="IPR038377">
    <property type="entry name" value="Na/Glc_symporter_sf"/>
</dbReference>
<protein>
    <recommendedName>
        <fullName evidence="10">Peroxisome biogenesis factor 2</fullName>
    </recommendedName>
</protein>
<keyword evidence="8 13" id="KW-0472">Membrane</keyword>
<dbReference type="Pfam" id="PF17790">
    <property type="entry name" value="MG1"/>
    <property type="match status" value="1"/>
</dbReference>
<feature type="compositionally biased region" description="Basic and acidic residues" evidence="12">
    <location>
        <begin position="1"/>
        <end position="32"/>
    </location>
</feature>
<dbReference type="Gene3D" id="2.60.120.1540">
    <property type="match status" value="1"/>
</dbReference>
<feature type="transmembrane region" description="Helical" evidence="13">
    <location>
        <begin position="2205"/>
        <end position="2231"/>
    </location>
</feature>
<dbReference type="Pfam" id="PF07703">
    <property type="entry name" value="A2M_BRD"/>
    <property type="match status" value="1"/>
</dbReference>
<dbReference type="GO" id="GO:0005615">
    <property type="term" value="C:extracellular space"/>
    <property type="evidence" value="ECO:0007669"/>
    <property type="project" value="InterPro"/>
</dbReference>
<dbReference type="InterPro" id="IPR036595">
    <property type="entry name" value="A-macroglobulin_rcpt-bd_sf"/>
</dbReference>
<evidence type="ECO:0000256" key="9">
    <source>
        <dbReference type="ARBA" id="ARBA00023157"/>
    </source>
</evidence>
<feature type="transmembrane region" description="Helical" evidence="13">
    <location>
        <begin position="2037"/>
        <end position="2056"/>
    </location>
</feature>
<evidence type="ECO:0000313" key="16">
    <source>
        <dbReference type="Proteomes" id="UP001186944"/>
    </source>
</evidence>
<dbReference type="Gene3D" id="3.30.40.10">
    <property type="entry name" value="Zinc/RING finger domain, C3HC4 (zinc finger)"/>
    <property type="match status" value="1"/>
</dbReference>
<evidence type="ECO:0000256" key="10">
    <source>
        <dbReference type="ARBA" id="ARBA00034543"/>
    </source>
</evidence>
<dbReference type="Gene3D" id="1.20.1730.10">
    <property type="entry name" value="Sodium/glucose cotransporter"/>
    <property type="match status" value="1"/>
</dbReference>
<dbReference type="SMART" id="SM01360">
    <property type="entry name" value="A2M"/>
    <property type="match status" value="1"/>
</dbReference>
<dbReference type="InterPro" id="IPR001599">
    <property type="entry name" value="Macroglobln_a2"/>
</dbReference>
<comment type="similarity">
    <text evidence="2">Belongs to the sodium:solute symporter (SSF) (TC 2.A.21) family.</text>
</comment>
<organism evidence="15 16">
    <name type="scientific">Pinctada imbricata</name>
    <name type="common">Atlantic pearl-oyster</name>
    <name type="synonym">Pinctada martensii</name>
    <dbReference type="NCBI Taxonomy" id="66713"/>
    <lineage>
        <taxon>Eukaryota</taxon>
        <taxon>Metazoa</taxon>
        <taxon>Spiralia</taxon>
        <taxon>Lophotrochozoa</taxon>
        <taxon>Mollusca</taxon>
        <taxon>Bivalvia</taxon>
        <taxon>Autobranchia</taxon>
        <taxon>Pteriomorphia</taxon>
        <taxon>Pterioida</taxon>
        <taxon>Pterioidea</taxon>
        <taxon>Pteriidae</taxon>
        <taxon>Pinctada</taxon>
    </lineage>
</organism>
<dbReference type="InterPro" id="IPR009048">
    <property type="entry name" value="A-macroglobulin_rcpt-bd"/>
</dbReference>
<evidence type="ECO:0000256" key="2">
    <source>
        <dbReference type="ARBA" id="ARBA00006434"/>
    </source>
</evidence>
<dbReference type="PROSITE" id="PS50283">
    <property type="entry name" value="NA_SOLUT_SYMP_3"/>
    <property type="match status" value="1"/>
</dbReference>
<name>A0AA88YGR0_PINIB</name>
<dbReference type="InterPro" id="IPR041425">
    <property type="entry name" value="C3/4/5_MG1"/>
</dbReference>
<dbReference type="GO" id="GO:0004866">
    <property type="term" value="F:endopeptidase inhibitor activity"/>
    <property type="evidence" value="ECO:0007669"/>
    <property type="project" value="InterPro"/>
</dbReference>
<feature type="domain" description="RING-type" evidence="14">
    <location>
        <begin position="113"/>
        <end position="152"/>
    </location>
</feature>
<evidence type="ECO:0000256" key="8">
    <source>
        <dbReference type="ARBA" id="ARBA00023136"/>
    </source>
</evidence>
<feature type="transmembrane region" description="Helical" evidence="13">
    <location>
        <begin position="2002"/>
        <end position="2025"/>
    </location>
</feature>
<dbReference type="InterPro" id="IPR041555">
    <property type="entry name" value="MG3"/>
</dbReference>
<gene>
    <name evidence="15" type="ORF">FSP39_011324</name>
</gene>
<dbReference type="InterPro" id="IPR001734">
    <property type="entry name" value="Na/solute_symporter"/>
</dbReference>
<feature type="transmembrane region" description="Helical" evidence="13">
    <location>
        <begin position="2508"/>
        <end position="2537"/>
    </location>
</feature>
<dbReference type="Gene3D" id="1.50.10.20">
    <property type="match status" value="1"/>
</dbReference>
<dbReference type="InterPro" id="IPR017907">
    <property type="entry name" value="Znf_RING_CS"/>
</dbReference>
<evidence type="ECO:0000256" key="4">
    <source>
        <dbReference type="ARBA" id="ARBA00022723"/>
    </source>
</evidence>
<dbReference type="SMART" id="SM01361">
    <property type="entry name" value="A2M_recep"/>
    <property type="match status" value="1"/>
</dbReference>
<dbReference type="GO" id="GO:0022857">
    <property type="term" value="F:transmembrane transporter activity"/>
    <property type="evidence" value="ECO:0007669"/>
    <property type="project" value="InterPro"/>
</dbReference>
<dbReference type="Pfam" id="PF07677">
    <property type="entry name" value="A2M_recep"/>
    <property type="match status" value="1"/>
</dbReference>
<dbReference type="Gene3D" id="2.20.130.20">
    <property type="match status" value="1"/>
</dbReference>